<keyword evidence="2" id="KW-1185">Reference proteome</keyword>
<gene>
    <name evidence="1" type="ORF">GCM10023156_47970</name>
</gene>
<reference evidence="2" key="1">
    <citation type="journal article" date="2019" name="Int. J. Syst. Evol. Microbiol.">
        <title>The Global Catalogue of Microorganisms (GCM) 10K type strain sequencing project: providing services to taxonomists for standard genome sequencing and annotation.</title>
        <authorList>
            <consortium name="The Broad Institute Genomics Platform"/>
            <consortium name="The Broad Institute Genome Sequencing Center for Infectious Disease"/>
            <person name="Wu L."/>
            <person name="Ma J."/>
        </authorList>
    </citation>
    <scope>NUCLEOTIDE SEQUENCE [LARGE SCALE GENOMIC DNA]</scope>
    <source>
        <strain evidence="2">JCM 17759</strain>
    </source>
</reference>
<proteinExistence type="predicted"/>
<protein>
    <submittedName>
        <fullName evidence="1">Uncharacterized protein</fullName>
    </submittedName>
</protein>
<organism evidence="1 2">
    <name type="scientific">Novipirellula rosea</name>
    <dbReference type="NCBI Taxonomy" id="1031540"/>
    <lineage>
        <taxon>Bacteria</taxon>
        <taxon>Pseudomonadati</taxon>
        <taxon>Planctomycetota</taxon>
        <taxon>Planctomycetia</taxon>
        <taxon>Pirellulales</taxon>
        <taxon>Pirellulaceae</taxon>
        <taxon>Novipirellula</taxon>
    </lineage>
</organism>
<dbReference type="RefSeq" id="WP_345326165.1">
    <property type="nucleotide sequence ID" value="NZ_BAABGA010000064.1"/>
</dbReference>
<evidence type="ECO:0000313" key="2">
    <source>
        <dbReference type="Proteomes" id="UP001500840"/>
    </source>
</evidence>
<comment type="caution">
    <text evidence="1">The sequence shown here is derived from an EMBL/GenBank/DDBJ whole genome shotgun (WGS) entry which is preliminary data.</text>
</comment>
<evidence type="ECO:0000313" key="1">
    <source>
        <dbReference type="EMBL" id="GAA4463152.1"/>
    </source>
</evidence>
<dbReference type="EMBL" id="BAABGA010000064">
    <property type="protein sequence ID" value="GAA4463152.1"/>
    <property type="molecule type" value="Genomic_DNA"/>
</dbReference>
<name>A0ABP8NBL1_9BACT</name>
<sequence length="85" mass="9915">MAIKLGPVQDAENRIKRDFTEFSRLWSKVREDWLDDRCRQFEQQHLTTIGPSLSRVSAAMQEFCDVIRRADEALEDDSVGSDRLE</sequence>
<accession>A0ABP8NBL1</accession>
<dbReference type="Proteomes" id="UP001500840">
    <property type="component" value="Unassembled WGS sequence"/>
</dbReference>